<feature type="domain" description="Thioester reductase (TE)" evidence="1">
    <location>
        <begin position="7"/>
        <end position="240"/>
    </location>
</feature>
<sequence>MTAHYFLTGGTGAVGSAFLQRMAVGDARITLLLRAATPSAAQARMVHLLAQYRINAAPDRIHAVAGDLQQPRLGLSAADHAHIVGHCTHLVHCAGNVRMNLPLAAARDETLGMTRRILSLRDAMGGRAPLAYVSTVGVAGHMTGEVPENWLTRPRVFRNTYEAAKAEAEQLVRAAGDARRPITVIRPSMVVGDSRSGHAGTFQVFYHLCEFLSGARTMGWIPKVGDMRLDIIPCDYVAAVLETALCTAPPTPPILHACAGPAGAVPLTHLIRRVRSRFAAHGRRLPPLRQVPLPLYQGLLRLARPMVTRRHRRRLDALPFFFAYLKERQWFANSRTLAHFASQSLAPPHADSYLDRVLDYYLGR</sequence>
<organism evidence="2 3">
    <name type="scientific">Desulfatitalea alkaliphila</name>
    <dbReference type="NCBI Taxonomy" id="2929485"/>
    <lineage>
        <taxon>Bacteria</taxon>
        <taxon>Pseudomonadati</taxon>
        <taxon>Thermodesulfobacteriota</taxon>
        <taxon>Desulfobacteria</taxon>
        <taxon>Desulfobacterales</taxon>
        <taxon>Desulfosarcinaceae</taxon>
        <taxon>Desulfatitalea</taxon>
    </lineage>
</organism>
<dbReference type="InterPro" id="IPR036291">
    <property type="entry name" value="NAD(P)-bd_dom_sf"/>
</dbReference>
<name>A0AA41R1F5_9BACT</name>
<keyword evidence="3" id="KW-1185">Reference proteome</keyword>
<dbReference type="InterPro" id="IPR013120">
    <property type="entry name" value="FAR_NAD-bd"/>
</dbReference>
<dbReference type="PANTHER" id="PTHR11011">
    <property type="entry name" value="MALE STERILITY PROTEIN 2-RELATED"/>
    <property type="match status" value="1"/>
</dbReference>
<dbReference type="PANTHER" id="PTHR11011:SF45">
    <property type="entry name" value="FATTY ACYL-COA REDUCTASE CG8306-RELATED"/>
    <property type="match status" value="1"/>
</dbReference>
<dbReference type="EMBL" id="JALJRB010000001">
    <property type="protein sequence ID" value="MCJ8498980.1"/>
    <property type="molecule type" value="Genomic_DNA"/>
</dbReference>
<dbReference type="RefSeq" id="WP_246901985.1">
    <property type="nucleotide sequence ID" value="NZ_JALJRB010000001.1"/>
</dbReference>
<proteinExistence type="predicted"/>
<reference evidence="2" key="1">
    <citation type="submission" date="2022-04" db="EMBL/GenBank/DDBJ databases">
        <title>Desulfatitalea alkaliphila sp. nov., a novel anaerobic sulfate-reducing bacterium isolated from terrestrial mud volcano, Taman Peninsula, Russia.</title>
        <authorList>
            <person name="Khomyakova M.A."/>
            <person name="Merkel A.Y."/>
            <person name="Slobodkin A.I."/>
        </authorList>
    </citation>
    <scope>NUCLEOTIDE SEQUENCE</scope>
    <source>
        <strain evidence="2">M08but</strain>
    </source>
</reference>
<dbReference type="GO" id="GO:0035336">
    <property type="term" value="P:long-chain fatty-acyl-CoA metabolic process"/>
    <property type="evidence" value="ECO:0007669"/>
    <property type="project" value="TreeGrafter"/>
</dbReference>
<dbReference type="GO" id="GO:0080019">
    <property type="term" value="F:alcohol-forming very long-chain fatty acyl-CoA reductase activity"/>
    <property type="evidence" value="ECO:0007669"/>
    <property type="project" value="InterPro"/>
</dbReference>
<evidence type="ECO:0000313" key="2">
    <source>
        <dbReference type="EMBL" id="MCJ8498980.1"/>
    </source>
</evidence>
<accession>A0AA41R1F5</accession>
<protein>
    <submittedName>
        <fullName evidence="2">SDR family oxidoreductase</fullName>
    </submittedName>
</protein>
<evidence type="ECO:0000259" key="1">
    <source>
        <dbReference type="Pfam" id="PF07993"/>
    </source>
</evidence>
<dbReference type="InterPro" id="IPR026055">
    <property type="entry name" value="FAR"/>
</dbReference>
<dbReference type="AlphaFoldDB" id="A0AA41R1F5"/>
<dbReference type="Pfam" id="PF07993">
    <property type="entry name" value="NAD_binding_4"/>
    <property type="match status" value="1"/>
</dbReference>
<comment type="caution">
    <text evidence="2">The sequence shown here is derived from an EMBL/GenBank/DDBJ whole genome shotgun (WGS) entry which is preliminary data.</text>
</comment>
<gene>
    <name evidence="2" type="ORF">MRX98_00225</name>
</gene>
<dbReference type="Proteomes" id="UP001165427">
    <property type="component" value="Unassembled WGS sequence"/>
</dbReference>
<dbReference type="Gene3D" id="3.40.50.720">
    <property type="entry name" value="NAD(P)-binding Rossmann-like Domain"/>
    <property type="match status" value="1"/>
</dbReference>
<dbReference type="SUPFAM" id="SSF51735">
    <property type="entry name" value="NAD(P)-binding Rossmann-fold domains"/>
    <property type="match status" value="1"/>
</dbReference>
<evidence type="ECO:0000313" key="3">
    <source>
        <dbReference type="Proteomes" id="UP001165427"/>
    </source>
</evidence>